<evidence type="ECO:0008006" key="8">
    <source>
        <dbReference type="Google" id="ProtNLM"/>
    </source>
</evidence>
<sequence length="301" mass="32816">MNAEHERLELGALLLRVGLGMVFIIGGLSKLSQLLSSSKQQAMVDNYMGTTGYINELFQDYLFTNDLLTPWFFLTTLSAFELFSGIALAIGFFVRPLALFYGFLLWTFVVSLPVDTVPGASVGVNTYTSPAMFVQIRDITLSGMMFVLFNLGAGLKSVDRNWLNPPTDTNWQAIGLLLRFSLGMTFIVGGFFGAYSKIPTFAVYPPVLAIIGLLLIFGSGRGVKVAGIVTIAVMIWFMFNKLSLDKGIIANLNGFKREFALAAAGGVLALLGGGDRFTLTDLQIRAKTTLTFTRVNAHSSR</sequence>
<feature type="transmembrane region" description="Helical" evidence="5">
    <location>
        <begin position="201"/>
        <end position="217"/>
    </location>
</feature>
<dbReference type="STRING" id="1080227.A8L45_06000"/>
<dbReference type="Pfam" id="PF07681">
    <property type="entry name" value="DoxX"/>
    <property type="match status" value="1"/>
</dbReference>
<gene>
    <name evidence="6" type="ORF">A8L45_06000</name>
</gene>
<keyword evidence="3 5" id="KW-1133">Transmembrane helix</keyword>
<evidence type="ECO:0000313" key="6">
    <source>
        <dbReference type="EMBL" id="ODA34520.1"/>
    </source>
</evidence>
<dbReference type="InterPro" id="IPR032808">
    <property type="entry name" value="DoxX"/>
</dbReference>
<dbReference type="Proteomes" id="UP000094936">
    <property type="component" value="Unassembled WGS sequence"/>
</dbReference>
<comment type="caution">
    <text evidence="6">The sequence shown here is derived from an EMBL/GenBank/DDBJ whole genome shotgun (WGS) entry which is preliminary data.</text>
</comment>
<name>A0A1C3EMQ9_9GAMM</name>
<dbReference type="OrthoDB" id="8477763at2"/>
<feature type="transmembrane region" description="Helical" evidence="5">
    <location>
        <begin position="71"/>
        <end position="90"/>
    </location>
</feature>
<evidence type="ECO:0000256" key="2">
    <source>
        <dbReference type="ARBA" id="ARBA00022692"/>
    </source>
</evidence>
<reference evidence="6 7" key="1">
    <citation type="submission" date="2016-05" db="EMBL/GenBank/DDBJ databases">
        <title>Genomic Taxonomy of the Vibrionaceae.</title>
        <authorList>
            <person name="Gomez-Gil B."/>
            <person name="Enciso-Ibarra J."/>
        </authorList>
    </citation>
    <scope>NUCLEOTIDE SEQUENCE [LARGE SCALE GENOMIC DNA]</scope>
    <source>
        <strain evidence="6 7">CAIM 1920</strain>
    </source>
</reference>
<keyword evidence="2 5" id="KW-0812">Transmembrane</keyword>
<keyword evidence="4 5" id="KW-0472">Membrane</keyword>
<feature type="transmembrane region" description="Helical" evidence="5">
    <location>
        <begin position="176"/>
        <end position="195"/>
    </location>
</feature>
<feature type="transmembrane region" description="Helical" evidence="5">
    <location>
        <begin position="134"/>
        <end position="155"/>
    </location>
</feature>
<dbReference type="EMBL" id="LYBM01000007">
    <property type="protein sequence ID" value="ODA34520.1"/>
    <property type="molecule type" value="Genomic_DNA"/>
</dbReference>
<accession>A0A1C3EMQ9</accession>
<evidence type="ECO:0000256" key="3">
    <source>
        <dbReference type="ARBA" id="ARBA00022989"/>
    </source>
</evidence>
<organism evidence="6 7">
    <name type="scientific">Veronia pacifica</name>
    <dbReference type="NCBI Taxonomy" id="1080227"/>
    <lineage>
        <taxon>Bacteria</taxon>
        <taxon>Pseudomonadati</taxon>
        <taxon>Pseudomonadota</taxon>
        <taxon>Gammaproteobacteria</taxon>
        <taxon>Vibrionales</taxon>
        <taxon>Vibrionaceae</taxon>
        <taxon>Veronia</taxon>
    </lineage>
</organism>
<evidence type="ECO:0000313" key="7">
    <source>
        <dbReference type="Proteomes" id="UP000094936"/>
    </source>
</evidence>
<protein>
    <recommendedName>
        <fullName evidence="8">DoxX family protein</fullName>
    </recommendedName>
</protein>
<evidence type="ECO:0000256" key="5">
    <source>
        <dbReference type="SAM" id="Phobius"/>
    </source>
</evidence>
<dbReference type="RefSeq" id="WP_068900231.1">
    <property type="nucleotide sequence ID" value="NZ_JBHUIF010000015.1"/>
</dbReference>
<dbReference type="GO" id="GO:0016020">
    <property type="term" value="C:membrane"/>
    <property type="evidence" value="ECO:0007669"/>
    <property type="project" value="UniProtKB-SubCell"/>
</dbReference>
<comment type="subcellular location">
    <subcellularLocation>
        <location evidence="1">Membrane</location>
        <topology evidence="1">Multi-pass membrane protein</topology>
    </subcellularLocation>
</comment>
<feature type="transmembrane region" description="Helical" evidence="5">
    <location>
        <begin position="12"/>
        <end position="29"/>
    </location>
</feature>
<feature type="transmembrane region" description="Helical" evidence="5">
    <location>
        <begin position="222"/>
        <end position="239"/>
    </location>
</feature>
<keyword evidence="7" id="KW-1185">Reference proteome</keyword>
<dbReference type="AlphaFoldDB" id="A0A1C3EMQ9"/>
<feature type="transmembrane region" description="Helical" evidence="5">
    <location>
        <begin position="259"/>
        <end position="279"/>
    </location>
</feature>
<evidence type="ECO:0000256" key="1">
    <source>
        <dbReference type="ARBA" id="ARBA00004141"/>
    </source>
</evidence>
<evidence type="ECO:0000256" key="4">
    <source>
        <dbReference type="ARBA" id="ARBA00023136"/>
    </source>
</evidence>
<proteinExistence type="predicted"/>
<feature type="transmembrane region" description="Helical" evidence="5">
    <location>
        <begin position="97"/>
        <end position="114"/>
    </location>
</feature>